<dbReference type="GO" id="GO:0042796">
    <property type="term" value="P:snRNA transcription by RNA polymerase III"/>
    <property type="evidence" value="ECO:0007669"/>
    <property type="project" value="TreeGrafter"/>
</dbReference>
<dbReference type="PANTHER" id="PTHR46621">
    <property type="entry name" value="SNRNA-ACTIVATING PROTEIN COMPLEX SUBUNIT 4"/>
    <property type="match status" value="1"/>
</dbReference>
<feature type="compositionally biased region" description="Polar residues" evidence="5">
    <location>
        <begin position="1206"/>
        <end position="1216"/>
    </location>
</feature>
<feature type="domain" description="Myb-like" evidence="6">
    <location>
        <begin position="225"/>
        <end position="279"/>
    </location>
</feature>
<feature type="compositionally biased region" description="Polar residues" evidence="5">
    <location>
        <begin position="1077"/>
        <end position="1092"/>
    </location>
</feature>
<feature type="compositionally biased region" description="Polar residues" evidence="5">
    <location>
        <begin position="559"/>
        <end position="573"/>
    </location>
</feature>
<feature type="region of interest" description="Disordered" evidence="5">
    <location>
        <begin position="882"/>
        <end position="935"/>
    </location>
</feature>
<evidence type="ECO:0000313" key="9">
    <source>
        <dbReference type="EMBL" id="KNC78823.1"/>
    </source>
</evidence>
<sequence>MVNSKLKILRDMSATELESIDPSDVDWHAVFAQTPELHSRQSVGSVQLMWTNHLRPKINTSPFTAAEDNALLSVNLKLKENNQRPDWTAIALQLNTNRTALACFQRYQRSINPSLIRSRWTKEEDARLKELMRLHEHDDNKWSEVAMGMEGRTNQQVMNRWEKSLKPGQSKGRWKAAETEALRKAVEHFGVGDWKNIRTMVPGRSDAQCREHYYNILDPNLPSLRVDWIEEDDLILQALINDLRTPDLVPWSQIAPRLGELSGQPRTDKQCMSRWMTLGSEEALEYRKMRKKQKLLHRGYQTKSSDKSGVKVRHLDAQILKLLVDNREQTALLTDTPGEHSNELTVYDPVTEDTSTDRDRSSTSTTVVSTQTRTPSKDTTNTSNSLVQSATGSARDTDTGMVHTSRGLRPSTYKRRSIYKSRGARGGGKAKKKPKMASRGTQTVQFKVKTAQYTRGHPLGYKKWVVTRELNMLCDLFKLQRTTGRGGSTIYGRESSHTAICRRPSGTDRRGSTCWTGGARGGTISMEDSTRDSLEAAASVRPESTEGVEDGDASARDSAGTSVTLAASSTNTDDQLREELKITTADEVGLGSNTLDNRGTAESSCANDVIGEMGREREDMHMNVVNNTNTAMADTRIDAEEVGDGSAVEKTINATDLTGEEYKITEDNINKKMDKVGTCNRVEKRRPSDADVTGVTTNAKRRRVCAESEGSATDEVAGGAGVHGEGESEPSQAQTQEHTPQQIQTWQQTHEQTRQHAPIIVERQPQAQRLTIAQNQSDVRTQVGPQTQAHPQIQPQANATQDDTQLASDAQGVFSDSLPTEECASAVPIPLLPPNSVTVVAFAHILRQQVSERLVPHQPPMSISRQHMRVQECEIMRNSQDNTREFEDSEPSHTQQPQLQQHQSVVLVSTSQIQNKNKSSTQTHDPAPVQPRASTSLQACAPAAPVATSAVVPTQSQTHTDPLVGHTTGTTTSSHYRLLSERFRAMFMWPALLSTLECEVARGEKAGHSTVSVVDSQEMTQSSVCTQGRTNTSAHTQPDTQSSGSMQGHRTTQSFEHTRIGTVGDVRTQAQELADTRTGTSKCMSNHQSDTELSSNGGGGDDSTTLTFGNGNSQSSMAHDNGLVGIAFPTDAASVGLIASDNTGTDGIDETNHIIGRRKKAAMGNLTRRPITKLRSAKGPKKGSAKVVKGKATISKPGKQVARPNKGSNQNESGDSATALRPTDNSISI</sequence>
<dbReference type="GO" id="GO:0019185">
    <property type="term" value="C:snRNA-activating protein complex"/>
    <property type="evidence" value="ECO:0007669"/>
    <property type="project" value="TreeGrafter"/>
</dbReference>
<dbReference type="InterPro" id="IPR017930">
    <property type="entry name" value="Myb_dom"/>
</dbReference>
<feature type="region of interest" description="Disordered" evidence="5">
    <location>
        <begin position="501"/>
        <end position="574"/>
    </location>
</feature>
<organism evidence="9 10">
    <name type="scientific">Sphaeroforma arctica JP610</name>
    <dbReference type="NCBI Taxonomy" id="667725"/>
    <lineage>
        <taxon>Eukaryota</taxon>
        <taxon>Ichthyosporea</taxon>
        <taxon>Ichthyophonida</taxon>
        <taxon>Sphaeroforma</taxon>
    </lineage>
</organism>
<proteinExistence type="predicted"/>
<dbReference type="GO" id="GO:0000978">
    <property type="term" value="F:RNA polymerase II cis-regulatory region sequence-specific DNA binding"/>
    <property type="evidence" value="ECO:0007669"/>
    <property type="project" value="TreeGrafter"/>
</dbReference>
<dbReference type="GO" id="GO:0042795">
    <property type="term" value="P:snRNA transcription by RNA polymerase II"/>
    <property type="evidence" value="ECO:0007669"/>
    <property type="project" value="TreeGrafter"/>
</dbReference>
<protein>
    <submittedName>
        <fullName evidence="9">Uncharacterized protein</fullName>
    </submittedName>
</protein>
<feature type="domain" description="Myb-like" evidence="6">
    <location>
        <begin position="112"/>
        <end position="165"/>
    </location>
</feature>
<feature type="compositionally biased region" description="Low complexity" evidence="5">
    <location>
        <begin position="362"/>
        <end position="374"/>
    </location>
</feature>
<dbReference type="PROSITE" id="PS51294">
    <property type="entry name" value="HTH_MYB"/>
    <property type="match status" value="3"/>
</dbReference>
<feature type="region of interest" description="Disordered" evidence="5">
    <location>
        <begin position="332"/>
        <end position="407"/>
    </location>
</feature>
<dbReference type="PANTHER" id="PTHR46621:SF1">
    <property type="entry name" value="SNRNA-ACTIVATING PROTEIN COMPLEX SUBUNIT 4"/>
    <property type="match status" value="1"/>
</dbReference>
<evidence type="ECO:0000256" key="1">
    <source>
        <dbReference type="ARBA" id="ARBA00023015"/>
    </source>
</evidence>
<feature type="compositionally biased region" description="Basic residues" evidence="5">
    <location>
        <begin position="422"/>
        <end position="436"/>
    </location>
</feature>
<dbReference type="GeneID" id="25909262"/>
<keyword evidence="3" id="KW-0804">Transcription</keyword>
<dbReference type="InterPro" id="IPR009057">
    <property type="entry name" value="Homeodomain-like_sf"/>
</dbReference>
<dbReference type="InterPro" id="IPR001005">
    <property type="entry name" value="SANT/Myb"/>
</dbReference>
<feature type="region of interest" description="Disordered" evidence="5">
    <location>
        <begin position="948"/>
        <end position="971"/>
    </location>
</feature>
<dbReference type="OrthoDB" id="2143914at2759"/>
<feature type="compositionally biased region" description="Polar residues" evidence="5">
    <location>
        <begin position="1020"/>
        <end position="1055"/>
    </location>
</feature>
<feature type="compositionally biased region" description="Polar residues" evidence="5">
    <location>
        <begin position="377"/>
        <end position="394"/>
    </location>
</feature>
<dbReference type="SUPFAM" id="SSF46689">
    <property type="entry name" value="Homeodomain-like"/>
    <property type="match status" value="4"/>
</dbReference>
<feature type="domain" description="Myb-like" evidence="6">
    <location>
        <begin position="166"/>
        <end position="217"/>
    </location>
</feature>
<gene>
    <name evidence="9" type="ORF">SARC_08758</name>
</gene>
<dbReference type="InterPro" id="IPR017884">
    <property type="entry name" value="SANT_dom"/>
</dbReference>
<feature type="compositionally biased region" description="Low complexity" evidence="5">
    <location>
        <begin position="736"/>
        <end position="750"/>
    </location>
</feature>
<dbReference type="SMART" id="SM00717">
    <property type="entry name" value="SANT"/>
    <property type="match status" value="4"/>
</dbReference>
<dbReference type="InterPro" id="IPR051575">
    <property type="entry name" value="Myb-like_DNA-bd"/>
</dbReference>
<evidence type="ECO:0000256" key="3">
    <source>
        <dbReference type="ARBA" id="ARBA00023163"/>
    </source>
</evidence>
<keyword evidence="4" id="KW-0539">Nucleus</keyword>
<dbReference type="Proteomes" id="UP000054560">
    <property type="component" value="Unassembled WGS sequence"/>
</dbReference>
<feature type="compositionally biased region" description="Polar residues" evidence="5">
    <location>
        <begin position="913"/>
        <end position="924"/>
    </location>
</feature>
<dbReference type="AlphaFoldDB" id="A0A0L0FS66"/>
<dbReference type="RefSeq" id="XP_014152725.1">
    <property type="nucleotide sequence ID" value="XM_014297250.1"/>
</dbReference>
<dbReference type="EMBL" id="KQ242417">
    <property type="protein sequence ID" value="KNC78823.1"/>
    <property type="molecule type" value="Genomic_DNA"/>
</dbReference>
<evidence type="ECO:0000256" key="4">
    <source>
        <dbReference type="ARBA" id="ARBA00023242"/>
    </source>
</evidence>
<feature type="compositionally biased region" description="Basic residues" evidence="5">
    <location>
        <begin position="1174"/>
        <end position="1184"/>
    </location>
</feature>
<feature type="compositionally biased region" description="Low complexity" evidence="5">
    <location>
        <begin position="892"/>
        <end position="912"/>
    </location>
</feature>
<feature type="domain" description="HTH myb-type" evidence="8">
    <location>
        <begin position="112"/>
        <end position="165"/>
    </location>
</feature>
<feature type="domain" description="HTH myb-type" evidence="8">
    <location>
        <begin position="166"/>
        <end position="221"/>
    </location>
</feature>
<evidence type="ECO:0000259" key="7">
    <source>
        <dbReference type="PROSITE" id="PS51293"/>
    </source>
</evidence>
<dbReference type="GO" id="GO:0001006">
    <property type="term" value="F:RNA polymerase III type 3 promoter sequence-specific DNA binding"/>
    <property type="evidence" value="ECO:0007669"/>
    <property type="project" value="TreeGrafter"/>
</dbReference>
<feature type="region of interest" description="Disordered" evidence="5">
    <location>
        <begin position="701"/>
        <end position="755"/>
    </location>
</feature>
<evidence type="ECO:0000259" key="6">
    <source>
        <dbReference type="PROSITE" id="PS50090"/>
    </source>
</evidence>
<keyword evidence="10" id="KW-1185">Reference proteome</keyword>
<dbReference type="CDD" id="cd00167">
    <property type="entry name" value="SANT"/>
    <property type="match status" value="3"/>
</dbReference>
<accession>A0A0L0FS66</accession>
<feature type="region of interest" description="Disordered" evidence="5">
    <location>
        <begin position="1020"/>
        <end position="1109"/>
    </location>
</feature>
<evidence type="ECO:0000259" key="8">
    <source>
        <dbReference type="PROSITE" id="PS51294"/>
    </source>
</evidence>
<feature type="domain" description="Myb-like" evidence="6">
    <location>
        <begin position="55"/>
        <end position="111"/>
    </location>
</feature>
<dbReference type="Pfam" id="PF00249">
    <property type="entry name" value="Myb_DNA-binding"/>
    <property type="match status" value="2"/>
</dbReference>
<dbReference type="Gene3D" id="1.10.10.60">
    <property type="entry name" value="Homeodomain-like"/>
    <property type="match status" value="4"/>
</dbReference>
<feature type="domain" description="SANT" evidence="7">
    <location>
        <begin position="169"/>
        <end position="219"/>
    </location>
</feature>
<dbReference type="Pfam" id="PF13921">
    <property type="entry name" value="Myb_DNA-bind_6"/>
    <property type="match status" value="1"/>
</dbReference>
<evidence type="ECO:0000256" key="5">
    <source>
        <dbReference type="SAM" id="MobiDB-lite"/>
    </source>
</evidence>
<dbReference type="STRING" id="667725.A0A0L0FS66"/>
<evidence type="ECO:0000313" key="10">
    <source>
        <dbReference type="Proteomes" id="UP000054560"/>
    </source>
</evidence>
<dbReference type="PROSITE" id="PS50090">
    <property type="entry name" value="MYB_LIKE"/>
    <property type="match status" value="4"/>
</dbReference>
<feature type="region of interest" description="Disordered" evidence="5">
    <location>
        <begin position="777"/>
        <end position="801"/>
    </location>
</feature>
<keyword evidence="1" id="KW-0805">Transcription regulation</keyword>
<keyword evidence="2" id="KW-0238">DNA-binding</keyword>
<evidence type="ECO:0000256" key="2">
    <source>
        <dbReference type="ARBA" id="ARBA00023125"/>
    </source>
</evidence>
<feature type="domain" description="HTH myb-type" evidence="8">
    <location>
        <begin position="225"/>
        <end position="283"/>
    </location>
</feature>
<feature type="region of interest" description="Disordered" evidence="5">
    <location>
        <begin position="1174"/>
        <end position="1229"/>
    </location>
</feature>
<dbReference type="PROSITE" id="PS51293">
    <property type="entry name" value="SANT"/>
    <property type="match status" value="1"/>
</dbReference>
<reference evidence="9 10" key="1">
    <citation type="submission" date="2011-02" db="EMBL/GenBank/DDBJ databases">
        <title>The Genome Sequence of Sphaeroforma arctica JP610.</title>
        <authorList>
            <consortium name="The Broad Institute Genome Sequencing Platform"/>
            <person name="Russ C."/>
            <person name="Cuomo C."/>
            <person name="Young S.K."/>
            <person name="Zeng Q."/>
            <person name="Gargeya S."/>
            <person name="Alvarado L."/>
            <person name="Berlin A."/>
            <person name="Chapman S.B."/>
            <person name="Chen Z."/>
            <person name="Freedman E."/>
            <person name="Gellesch M."/>
            <person name="Goldberg J."/>
            <person name="Griggs A."/>
            <person name="Gujja S."/>
            <person name="Heilman E."/>
            <person name="Heiman D."/>
            <person name="Howarth C."/>
            <person name="Mehta T."/>
            <person name="Neiman D."/>
            <person name="Pearson M."/>
            <person name="Roberts A."/>
            <person name="Saif S."/>
            <person name="Shea T."/>
            <person name="Shenoy N."/>
            <person name="Sisk P."/>
            <person name="Stolte C."/>
            <person name="Sykes S."/>
            <person name="White J."/>
            <person name="Yandava C."/>
            <person name="Burger G."/>
            <person name="Gray M.W."/>
            <person name="Holland P.W.H."/>
            <person name="King N."/>
            <person name="Lang F.B.F."/>
            <person name="Roger A.J."/>
            <person name="Ruiz-Trillo I."/>
            <person name="Haas B."/>
            <person name="Nusbaum C."/>
            <person name="Birren B."/>
        </authorList>
    </citation>
    <scope>NUCLEOTIDE SEQUENCE [LARGE SCALE GENOMIC DNA]</scope>
    <source>
        <strain evidence="9 10">JP610</strain>
    </source>
</reference>
<dbReference type="eggNOG" id="KOG0048">
    <property type="taxonomic scope" value="Eukaryota"/>
</dbReference>
<name>A0A0L0FS66_9EUKA</name>
<feature type="region of interest" description="Disordered" evidence="5">
    <location>
        <begin position="422"/>
        <end position="441"/>
    </location>
</feature>